<dbReference type="OrthoDB" id="10250730at2759"/>
<dbReference type="PANTHER" id="PTHR42978">
    <property type="entry name" value="QUORUM-QUENCHING LACTONASE YTNP-RELATED-RELATED"/>
    <property type="match status" value="1"/>
</dbReference>
<evidence type="ECO:0000313" key="8">
    <source>
        <dbReference type="Proteomes" id="UP000191285"/>
    </source>
</evidence>
<dbReference type="Gene3D" id="3.60.15.10">
    <property type="entry name" value="Ribonuclease Z/Hydroxyacylglutathione hydrolase-like"/>
    <property type="match status" value="1"/>
</dbReference>
<dbReference type="InterPro" id="IPR051013">
    <property type="entry name" value="MBL_superfamily_lactonases"/>
</dbReference>
<feature type="domain" description="Metallo-beta-lactamase" evidence="6">
    <location>
        <begin position="97"/>
        <end position="284"/>
    </location>
</feature>
<reference evidence="8" key="1">
    <citation type="journal article" date="2017" name="Nat. Microbiol.">
        <title>Global analysis of biosynthetic gene clusters reveals vast potential of secondary metabolite production in Penicillium species.</title>
        <authorList>
            <person name="Nielsen J.C."/>
            <person name="Grijseels S."/>
            <person name="Prigent S."/>
            <person name="Ji B."/>
            <person name="Dainat J."/>
            <person name="Nielsen K.F."/>
            <person name="Frisvad J.C."/>
            <person name="Workman M."/>
            <person name="Nielsen J."/>
        </authorList>
    </citation>
    <scope>NUCLEOTIDE SEQUENCE [LARGE SCALE GENOMIC DNA]</scope>
    <source>
        <strain evidence="8">IBT 24891</strain>
    </source>
</reference>
<dbReference type="STRING" id="303698.A0A1V6U0J0"/>
<comment type="similarity">
    <text evidence="2">Belongs to the metallo-beta-lactamase superfamily.</text>
</comment>
<organism evidence="7 8">
    <name type="scientific">Penicillium steckii</name>
    <dbReference type="NCBI Taxonomy" id="303698"/>
    <lineage>
        <taxon>Eukaryota</taxon>
        <taxon>Fungi</taxon>
        <taxon>Dikarya</taxon>
        <taxon>Ascomycota</taxon>
        <taxon>Pezizomycotina</taxon>
        <taxon>Eurotiomycetes</taxon>
        <taxon>Eurotiomycetidae</taxon>
        <taxon>Eurotiales</taxon>
        <taxon>Aspergillaceae</taxon>
        <taxon>Penicillium</taxon>
    </lineage>
</organism>
<dbReference type="GO" id="GO:0016787">
    <property type="term" value="F:hydrolase activity"/>
    <property type="evidence" value="ECO:0007669"/>
    <property type="project" value="UniProtKB-KW"/>
</dbReference>
<dbReference type="PANTHER" id="PTHR42978:SF2">
    <property type="entry name" value="102 KBASES UNSTABLE REGION: FROM 1 TO 119443"/>
    <property type="match status" value="1"/>
</dbReference>
<gene>
    <name evidence="7" type="ORF">PENSTE_c001G05945</name>
</gene>
<evidence type="ECO:0000256" key="2">
    <source>
        <dbReference type="ARBA" id="ARBA00007749"/>
    </source>
</evidence>
<dbReference type="EMBL" id="MLKD01000001">
    <property type="protein sequence ID" value="OQE31609.1"/>
    <property type="molecule type" value="Genomic_DNA"/>
</dbReference>
<dbReference type="AlphaFoldDB" id="A0A1V6U0J0"/>
<keyword evidence="3" id="KW-0479">Metal-binding</keyword>
<evidence type="ECO:0000259" key="6">
    <source>
        <dbReference type="Pfam" id="PF00753"/>
    </source>
</evidence>
<protein>
    <recommendedName>
        <fullName evidence="6">Metallo-beta-lactamase domain-containing protein</fullName>
    </recommendedName>
</protein>
<comment type="cofactor">
    <cofactor evidence="1">
        <name>Zn(2+)</name>
        <dbReference type="ChEBI" id="CHEBI:29105"/>
    </cofactor>
</comment>
<keyword evidence="8" id="KW-1185">Reference proteome</keyword>
<dbReference type="SUPFAM" id="SSF56281">
    <property type="entry name" value="Metallo-hydrolase/oxidoreductase"/>
    <property type="match status" value="1"/>
</dbReference>
<dbReference type="GO" id="GO:0046872">
    <property type="term" value="F:metal ion binding"/>
    <property type="evidence" value="ECO:0007669"/>
    <property type="project" value="UniProtKB-KW"/>
</dbReference>
<evidence type="ECO:0000256" key="1">
    <source>
        <dbReference type="ARBA" id="ARBA00001947"/>
    </source>
</evidence>
<dbReference type="InterPro" id="IPR001279">
    <property type="entry name" value="Metallo-B-lactamas"/>
</dbReference>
<keyword evidence="4" id="KW-0378">Hydrolase</keyword>
<dbReference type="InterPro" id="IPR036866">
    <property type="entry name" value="RibonucZ/Hydroxyglut_hydro"/>
</dbReference>
<evidence type="ECO:0000313" key="7">
    <source>
        <dbReference type="EMBL" id="OQE31609.1"/>
    </source>
</evidence>
<dbReference type="Proteomes" id="UP000191285">
    <property type="component" value="Unassembled WGS sequence"/>
</dbReference>
<proteinExistence type="inferred from homology"/>
<dbReference type="CDD" id="cd07730">
    <property type="entry name" value="metallo-hydrolase-like_MBL-fold"/>
    <property type="match status" value="1"/>
</dbReference>
<accession>A0A1V6U0J0</accession>
<evidence type="ECO:0000256" key="5">
    <source>
        <dbReference type="ARBA" id="ARBA00022833"/>
    </source>
</evidence>
<evidence type="ECO:0000256" key="4">
    <source>
        <dbReference type="ARBA" id="ARBA00022801"/>
    </source>
</evidence>
<keyword evidence="5" id="KW-0862">Zinc</keyword>
<evidence type="ECO:0000256" key="3">
    <source>
        <dbReference type="ARBA" id="ARBA00022723"/>
    </source>
</evidence>
<sequence>MVSVNDSQNCVQLHALQAGHLTLPERFFVHPSSDNLKTTVPSLSFLIKHTDSKSGNIHRLLFDLGLRHPTTKYPQPVQNHIGTRQPLTAYPDVVQSLEHGGLKPNDIDLVIYSHIHWDHIGDPESFPNSTFVVGPGTSSLFGNKSLRGGHSFFEENLLPEGRTIELPSVDDKRATKITQQSDISAVDIKFNQSWRPYGRLPRTIDLFQDGSVLLVDAPGHLPGHINLLARIQQEKYVYLAGDACHDRRILTGEKQIADWLDDSGHVCCIHVDKTEAQSTIERIRILEAEGVEIIFAHDVSWEQDTKNSHRFFGNA</sequence>
<comment type="caution">
    <text evidence="7">The sequence shown here is derived from an EMBL/GenBank/DDBJ whole genome shotgun (WGS) entry which is preliminary data.</text>
</comment>
<name>A0A1V6U0J0_9EURO</name>
<dbReference type="Pfam" id="PF00753">
    <property type="entry name" value="Lactamase_B"/>
    <property type="match status" value="1"/>
</dbReference>